<evidence type="ECO:0000313" key="6">
    <source>
        <dbReference type="Proteomes" id="UP000524535"/>
    </source>
</evidence>
<reference evidence="5 6" key="1">
    <citation type="submission" date="2020-08" db="EMBL/GenBank/DDBJ databases">
        <title>Genomic Encyclopedia of Type Strains, Phase IV (KMG-V): Genome sequencing to study the core and pangenomes of soil and plant-associated prokaryotes.</title>
        <authorList>
            <person name="Whitman W."/>
        </authorList>
    </citation>
    <scope>NUCLEOTIDE SEQUENCE [LARGE SCALE GENOMIC DNA]</scope>
    <source>
        <strain evidence="3 6">SEMIA 444</strain>
        <strain evidence="2 5">SEMIA 448</strain>
        <strain evidence="4 7">SEMIA 452</strain>
    </source>
</reference>
<dbReference type="Proteomes" id="UP000576087">
    <property type="component" value="Unassembled WGS sequence"/>
</dbReference>
<feature type="compositionally biased region" description="Low complexity" evidence="1">
    <location>
        <begin position="601"/>
        <end position="611"/>
    </location>
</feature>
<protein>
    <recommendedName>
        <fullName evidence="8">Phage portal protein</fullName>
    </recommendedName>
</protein>
<organism evidence="3 6">
    <name type="scientific">Aliirhizobium cellulosilyticum</name>
    <dbReference type="NCBI Taxonomy" id="393664"/>
    <lineage>
        <taxon>Bacteria</taxon>
        <taxon>Pseudomonadati</taxon>
        <taxon>Pseudomonadota</taxon>
        <taxon>Alphaproteobacteria</taxon>
        <taxon>Hyphomicrobiales</taxon>
        <taxon>Rhizobiaceae</taxon>
        <taxon>Aliirhizobium</taxon>
    </lineage>
</organism>
<dbReference type="EMBL" id="JACIGW010000001">
    <property type="protein sequence ID" value="MBB4347959.1"/>
    <property type="molecule type" value="Genomic_DNA"/>
</dbReference>
<dbReference type="AlphaFoldDB" id="A0A7W6X7M9"/>
<evidence type="ECO:0000313" key="3">
    <source>
        <dbReference type="EMBL" id="MBB4409647.1"/>
    </source>
</evidence>
<dbReference type="EMBL" id="JACIHM010000001">
    <property type="protein sequence ID" value="MBB4444334.1"/>
    <property type="molecule type" value="Genomic_DNA"/>
</dbReference>
<comment type="caution">
    <text evidence="3">The sequence shown here is derived from an EMBL/GenBank/DDBJ whole genome shotgun (WGS) entry which is preliminary data.</text>
</comment>
<proteinExistence type="predicted"/>
<dbReference type="Proteomes" id="UP000520770">
    <property type="component" value="Unassembled WGS sequence"/>
</dbReference>
<evidence type="ECO:0000313" key="4">
    <source>
        <dbReference type="EMBL" id="MBB4444334.1"/>
    </source>
</evidence>
<evidence type="ECO:0008006" key="8">
    <source>
        <dbReference type="Google" id="ProtNLM"/>
    </source>
</evidence>
<dbReference type="EMBL" id="JACIGY010000001">
    <property type="protein sequence ID" value="MBB4409647.1"/>
    <property type="molecule type" value="Genomic_DNA"/>
</dbReference>
<keyword evidence="6" id="KW-1185">Reference proteome</keyword>
<sequence>MADTKAKPDKLTSIVASLVRDAESYRNELGDDRDKANEYFDGEMNDVPVMVGRSSVVSRDVRANIKKAKPSLVRTLLGNDKVVEYEPVAEGEEAQAEQATEYVNYVILPESKGYEAIEDALTDAMKLRNGILRWYYDKKISVQVSNHTGLDEDAITQLVADDSVEVLEASQTFETIQDLNGSSILTPVYDLKIKRRSEKGRWVVAAVPPEQFLVHPDTIDLDESPLVGINTRERRSDLVAMGFDRKKIYGIPAVGENDDKEMEEDTRRQDIFKFGDDMPKALEELEYYELYVRIDQDDDGIAELRRLIYAGAIKEEYLLSNEEWDEVPFADIVIERRPHQREGVSVTDDTKDDQKVKTVLLRETLDNLYWQNKPQPIAQEEAIVNPDAVLNPSFGKPIRVASGTDVRAALGFTQVPFVAASSFQMLDYFDKRMRDTTGISDASGGLPADALQNVTATASALMEQSGIGQTELMVRTSARGLKRMFKGLLKLIIKHQDKPRTVMLRKKWVTFDPRQWNAEMDATPNVGLGAGTRERDMAAVQMVLGVQEKLLAAYGDVGNPFVKPQNVSNAIGKLVEAAGLPSGDMFFTKPTEQDIAKLEQMQQQQANQPNPEVEKAKAEAAAKAEKQQQDFQLAQQKLANDRELQLERINQEMALKRYQIEQELQLKSRQSAVQALTGEPMSHVSIGGMPG</sequence>
<dbReference type="RefSeq" id="WP_183821998.1">
    <property type="nucleotide sequence ID" value="NZ_JACIGW010000001.1"/>
</dbReference>
<feature type="region of interest" description="Disordered" evidence="1">
    <location>
        <begin position="601"/>
        <end position="628"/>
    </location>
</feature>
<dbReference type="InterPro" id="IPR056909">
    <property type="entry name" value="SU10_portal"/>
</dbReference>
<accession>A0A7W6X7M9</accession>
<feature type="compositionally biased region" description="Basic and acidic residues" evidence="1">
    <location>
        <begin position="612"/>
        <end position="628"/>
    </location>
</feature>
<gene>
    <name evidence="3" type="ORF">GGE31_000118</name>
    <name evidence="2" type="ORF">GGE33_001667</name>
    <name evidence="4" type="ORF">GGE35_000116</name>
</gene>
<evidence type="ECO:0000313" key="7">
    <source>
        <dbReference type="Proteomes" id="UP000576087"/>
    </source>
</evidence>
<evidence type="ECO:0000313" key="2">
    <source>
        <dbReference type="EMBL" id="MBB4347959.1"/>
    </source>
</evidence>
<name>A0A7W6X7M9_9HYPH</name>
<evidence type="ECO:0000313" key="5">
    <source>
        <dbReference type="Proteomes" id="UP000520770"/>
    </source>
</evidence>
<dbReference type="Pfam" id="PF23899">
    <property type="entry name" value="SU10_portal"/>
    <property type="match status" value="1"/>
</dbReference>
<dbReference type="Proteomes" id="UP000524535">
    <property type="component" value="Unassembled WGS sequence"/>
</dbReference>
<evidence type="ECO:0000256" key="1">
    <source>
        <dbReference type="SAM" id="MobiDB-lite"/>
    </source>
</evidence>